<accession>A0A1D9BML8</accession>
<dbReference type="Proteomes" id="UP000410873">
    <property type="component" value="Unassembled WGS sequence"/>
</dbReference>
<comment type="caution">
    <text evidence="2">The sequence shown here is derived from an EMBL/GenBank/DDBJ whole genome shotgun (WGS) entry which is preliminary data.</text>
</comment>
<evidence type="ECO:0000256" key="1">
    <source>
        <dbReference type="ARBA" id="ARBA00022801"/>
    </source>
</evidence>
<keyword evidence="2" id="KW-0808">Transferase</keyword>
<keyword evidence="1" id="KW-0378">Hydrolase</keyword>
<dbReference type="RefSeq" id="WP_002858387.1">
    <property type="nucleotide sequence ID" value="NZ_AACERE020000011.1"/>
</dbReference>
<dbReference type="PANTHER" id="PTHR47320:SF1">
    <property type="entry name" value="BIFUNCTIONAL URIDYLYLTRANSFERASE_URIDYLYL-REMOVING ENZYME"/>
    <property type="match status" value="1"/>
</dbReference>
<protein>
    <submittedName>
        <fullName evidence="2">Nucleotidyltransferase</fullName>
    </submittedName>
</protein>
<evidence type="ECO:0000313" key="2">
    <source>
        <dbReference type="EMBL" id="EAK3959750.1"/>
    </source>
</evidence>
<evidence type="ECO:0000313" key="3">
    <source>
        <dbReference type="Proteomes" id="UP000410873"/>
    </source>
</evidence>
<dbReference type="InterPro" id="IPR010043">
    <property type="entry name" value="UTase/UR"/>
</dbReference>
<dbReference type="OMA" id="GLMQFDL"/>
<reference evidence="2 3" key="1">
    <citation type="submission" date="2018-05" db="EMBL/GenBank/DDBJ databases">
        <authorList>
            <consortium name="PulseNet: The National Subtyping Network for Foodborne Disease Surveillance"/>
            <person name="Tarr C.L."/>
            <person name="Trees E."/>
            <person name="Katz L.S."/>
            <person name="Carleton-Romer H.A."/>
            <person name="Stroika S."/>
            <person name="Kucerova Z."/>
            <person name="Roache K.F."/>
            <person name="Sabol A.L."/>
            <person name="Besser J."/>
            <person name="Gerner-Smidt P."/>
        </authorList>
    </citation>
    <scope>NUCLEOTIDE SEQUENCE [LARGE SCALE GENOMIC DNA]</scope>
    <source>
        <strain evidence="2 3">PNUSAC003589</strain>
    </source>
</reference>
<sequence length="782" mass="91631">MLNKELEIFKKNLSSYTQSCRKFFLKQGAFSLYHSKNMDNFIKKAYDIVLKDYFDDFSPPSDNIPFCVLASKAYANNSLCFNESISLIFVYKDIKAFHLKPMIKAFIEILNDAHLQIDSVILEFNGLYNASNELKTSIIQTRFICGSRILFKGIKIKFESIIKENKNDFAKLLLENFKEFDIPFIKQEFNILKDFGGLNHLRSLESLLVLFKTSPKNYALNFIDEKKLSELRLAGDFLLSLKSAMNLLSAKDEDEFLLINVHDLSELMYKKAKKHFGANELLVQKALQSMHTIGFYTHFLAKQIQDGLNHTLKQEYKFKTLVEVLEYLLKLEDKHVIFDLNLVFALGRLKYGKKDIEKALILFEKIFYKRHSFCVLKLLLDSGILKDLCKPFWTVRFLSDEEGNYSFDEQVFLMLSEFEKYEDELEILQKLKTDEKMILKLVILLSAIESENEISLAGIYRAYCSKFDLKNEILEWGLKIFKNNNALKDLVEKEDIYNPIVVSSLVSKLENLENLELLYTLTWLKAKALNYNAFYFRVLDKLLENAKQGFEDENLLEESARRVKKELTLKRSKIFLEQDEILQDKIIHIKSNLFIIKNTFEDIVMISKLAKENDFKFWFSNETNLSLQIVAPLHFNIAIILSSLTNLNLIFMNFFELFDDKIYLRFEYDNIISDEQKLKLCELLNSNLSGFNLKKIKKPIIKKDELKLDLNYSKMYAKLGLNTKDQQGLMAYLMNVFNELELVLCAAKIQTIRQRTRNIFIFQKNEKLEHSEQKLVNLLISE</sequence>
<dbReference type="GO" id="GO:0008773">
    <property type="term" value="F:[protein-PII] uridylyltransferase activity"/>
    <property type="evidence" value="ECO:0007669"/>
    <property type="project" value="InterPro"/>
</dbReference>
<proteinExistence type="predicted"/>
<dbReference type="GO" id="GO:0016787">
    <property type="term" value="F:hydrolase activity"/>
    <property type="evidence" value="ECO:0007669"/>
    <property type="project" value="UniProtKB-KW"/>
</dbReference>
<dbReference type="AlphaFoldDB" id="A0A1D9BML8"/>
<gene>
    <name evidence="2" type="ORF">C1418_07990</name>
</gene>
<organism evidence="2 3">
    <name type="scientific">Campylobacter jejuni</name>
    <dbReference type="NCBI Taxonomy" id="197"/>
    <lineage>
        <taxon>Bacteria</taxon>
        <taxon>Pseudomonadati</taxon>
        <taxon>Campylobacterota</taxon>
        <taxon>Epsilonproteobacteria</taxon>
        <taxon>Campylobacterales</taxon>
        <taxon>Campylobacteraceae</taxon>
        <taxon>Campylobacter</taxon>
    </lineage>
</organism>
<dbReference type="PANTHER" id="PTHR47320">
    <property type="entry name" value="BIFUNCTIONAL URIDYLYLTRANSFERASE/URIDYLYL-REMOVING ENZYME"/>
    <property type="match status" value="1"/>
</dbReference>
<name>A0A1D9BML8_CAMJU</name>
<dbReference type="EMBL" id="AACFWJ010000009">
    <property type="protein sequence ID" value="EAK3959750.1"/>
    <property type="molecule type" value="Genomic_DNA"/>
</dbReference>